<dbReference type="GO" id="GO:1990281">
    <property type="term" value="C:efflux pump complex"/>
    <property type="evidence" value="ECO:0007669"/>
    <property type="project" value="TreeGrafter"/>
</dbReference>
<dbReference type="OrthoDB" id="9814637at2"/>
<protein>
    <submittedName>
        <fullName evidence="11">Outer membrane protein assembly factor YaeT</fullName>
    </submittedName>
</protein>
<evidence type="ECO:0000256" key="7">
    <source>
        <dbReference type="ARBA" id="ARBA00023237"/>
    </source>
</evidence>
<keyword evidence="5" id="KW-0812">Transmembrane</keyword>
<dbReference type="Pfam" id="PF02321">
    <property type="entry name" value="OEP"/>
    <property type="match status" value="2"/>
</dbReference>
<keyword evidence="6" id="KW-0472">Membrane</keyword>
<dbReference type="PATRIC" id="fig|1297742.4.peg.2755"/>
<evidence type="ECO:0000256" key="3">
    <source>
        <dbReference type="ARBA" id="ARBA00022448"/>
    </source>
</evidence>
<gene>
    <name evidence="11" type="ORF">A176_002729</name>
</gene>
<dbReference type="PANTHER" id="PTHR30026:SF21">
    <property type="entry name" value="SLR1270 PROTEIN"/>
    <property type="match status" value="1"/>
</dbReference>
<sequence length="470" mass="50702">MNAFVIAAALAATPAPTPATTPAPPIDAAPVTPPPPVSSGAPISLAQVRSEGRQNVSAIQALLDVAIANEDVKLSRSALLPQISLDSSAGKIWFGRRQEFITVPDPANPGQFIRNAVETPTTSTQNYDLGMSLTQVIYDRARWKQLEQSGVVRDAQKDQAREEADTSELEAIRRFFTLFRTQATLGVLKATVERSEQQVERAQALFQAGRTGRNEEITAQVNLGTDRINYTSTLGQLVADQTQLAVWLARPGTEALSAEDPGVLTTEPPPAPSINEALASARVNRPLLKALGLRIRAAELQQSIARSEYLPRLIAQGLYNRGGPDATLVFTEPRLQNRFSAAVGLSWDVFTGLSTPASTRRAEADTRKAQLNLEQAAREIEGEVRAAHRRLEAQLEAARLAAQNVEAAALGLNVQDTRFKAGAGSTLDVRDAQLSLTRAELALLENRIDVEIARYTLLRAMGALSPGESK</sequence>
<keyword evidence="4" id="KW-1134">Transmembrane beta strand</keyword>
<comment type="subcellular location">
    <subcellularLocation>
        <location evidence="1">Cell outer membrane</location>
    </subcellularLocation>
</comment>
<dbReference type="GO" id="GO:0015288">
    <property type="term" value="F:porin activity"/>
    <property type="evidence" value="ECO:0007669"/>
    <property type="project" value="TreeGrafter"/>
</dbReference>
<dbReference type="GO" id="GO:0009279">
    <property type="term" value="C:cell outer membrane"/>
    <property type="evidence" value="ECO:0007669"/>
    <property type="project" value="UniProtKB-SubCell"/>
</dbReference>
<dbReference type="Gene3D" id="1.20.1600.10">
    <property type="entry name" value="Outer membrane efflux proteins (OEP)"/>
    <property type="match status" value="1"/>
</dbReference>
<dbReference type="KEGG" id="mym:A176_002729"/>
<dbReference type="InterPro" id="IPR003423">
    <property type="entry name" value="OMP_efflux"/>
</dbReference>
<comment type="similarity">
    <text evidence="2">Belongs to the outer membrane factor (OMF) (TC 1.B.17) family.</text>
</comment>
<feature type="coiled-coil region" evidence="8">
    <location>
        <begin position="359"/>
        <end position="408"/>
    </location>
</feature>
<evidence type="ECO:0000256" key="9">
    <source>
        <dbReference type="SAM" id="MobiDB-lite"/>
    </source>
</evidence>
<dbReference type="EMBL" id="CP012109">
    <property type="protein sequence ID" value="AKQ65817.1"/>
    <property type="molecule type" value="Genomic_DNA"/>
</dbReference>
<evidence type="ECO:0000256" key="6">
    <source>
        <dbReference type="ARBA" id="ARBA00023136"/>
    </source>
</evidence>
<evidence type="ECO:0000256" key="4">
    <source>
        <dbReference type="ARBA" id="ARBA00022452"/>
    </source>
</evidence>
<feature type="signal peptide" evidence="10">
    <location>
        <begin position="1"/>
        <end position="19"/>
    </location>
</feature>
<dbReference type="InterPro" id="IPR051906">
    <property type="entry name" value="TolC-like"/>
</dbReference>
<reference evidence="11 12" key="1">
    <citation type="journal article" date="2016" name="PLoS ONE">
        <title>Complete Genome Sequence and Comparative Genomics of a Novel Myxobacterium Myxococcus hansupus.</title>
        <authorList>
            <person name="Sharma G."/>
            <person name="Narwani T."/>
            <person name="Subramanian S."/>
        </authorList>
    </citation>
    <scope>NUCLEOTIDE SEQUENCE [LARGE SCALE GENOMIC DNA]</scope>
    <source>
        <strain evidence="12">mixupus</strain>
    </source>
</reference>
<dbReference type="SUPFAM" id="SSF56954">
    <property type="entry name" value="Outer membrane efflux proteins (OEP)"/>
    <property type="match status" value="1"/>
</dbReference>
<keyword evidence="3" id="KW-0813">Transport</keyword>
<feature type="chain" id="PRO_5005213472" evidence="10">
    <location>
        <begin position="20"/>
        <end position="470"/>
    </location>
</feature>
<dbReference type="AlphaFoldDB" id="A0A0H4XCU3"/>
<evidence type="ECO:0000313" key="11">
    <source>
        <dbReference type="EMBL" id="AKQ65817.1"/>
    </source>
</evidence>
<evidence type="ECO:0000256" key="5">
    <source>
        <dbReference type="ARBA" id="ARBA00022692"/>
    </source>
</evidence>
<dbReference type="RefSeq" id="WP_002638468.1">
    <property type="nucleotide sequence ID" value="NZ_CP012109.1"/>
</dbReference>
<dbReference type="PANTHER" id="PTHR30026">
    <property type="entry name" value="OUTER MEMBRANE PROTEIN TOLC"/>
    <property type="match status" value="1"/>
</dbReference>
<keyword evidence="8" id="KW-0175">Coiled coil</keyword>
<evidence type="ECO:0000313" key="12">
    <source>
        <dbReference type="Proteomes" id="UP000009026"/>
    </source>
</evidence>
<dbReference type="STRING" id="1297742.A176_002729"/>
<keyword evidence="12" id="KW-1185">Reference proteome</keyword>
<dbReference type="GO" id="GO:0015562">
    <property type="term" value="F:efflux transmembrane transporter activity"/>
    <property type="evidence" value="ECO:0007669"/>
    <property type="project" value="InterPro"/>
</dbReference>
<name>A0A0H4XCU3_9BACT</name>
<dbReference type="Proteomes" id="UP000009026">
    <property type="component" value="Chromosome"/>
</dbReference>
<keyword evidence="10" id="KW-0732">Signal</keyword>
<keyword evidence="7" id="KW-0998">Cell outer membrane</keyword>
<feature type="region of interest" description="Disordered" evidence="9">
    <location>
        <begin position="15"/>
        <end position="42"/>
    </location>
</feature>
<feature type="compositionally biased region" description="Pro residues" evidence="9">
    <location>
        <begin position="15"/>
        <end position="37"/>
    </location>
</feature>
<evidence type="ECO:0000256" key="10">
    <source>
        <dbReference type="SAM" id="SignalP"/>
    </source>
</evidence>
<dbReference type="eggNOG" id="COG1538">
    <property type="taxonomic scope" value="Bacteria"/>
</dbReference>
<proteinExistence type="inferred from homology"/>
<evidence type="ECO:0000256" key="2">
    <source>
        <dbReference type="ARBA" id="ARBA00007613"/>
    </source>
</evidence>
<evidence type="ECO:0000256" key="1">
    <source>
        <dbReference type="ARBA" id="ARBA00004442"/>
    </source>
</evidence>
<organism evidence="11 12">
    <name type="scientific">Pseudomyxococcus hansupus</name>
    <dbReference type="NCBI Taxonomy" id="1297742"/>
    <lineage>
        <taxon>Bacteria</taxon>
        <taxon>Pseudomonadati</taxon>
        <taxon>Myxococcota</taxon>
        <taxon>Myxococcia</taxon>
        <taxon>Myxococcales</taxon>
        <taxon>Cystobacterineae</taxon>
        <taxon>Myxococcaceae</taxon>
        <taxon>Pseudomyxococcus</taxon>
    </lineage>
</organism>
<evidence type="ECO:0000256" key="8">
    <source>
        <dbReference type="SAM" id="Coils"/>
    </source>
</evidence>
<accession>A0A0H4XCU3</accession>